<feature type="non-terminal residue" evidence="1">
    <location>
        <position position="31"/>
    </location>
</feature>
<comment type="caution">
    <text evidence="1">The sequence shown here is derived from an EMBL/GenBank/DDBJ whole genome shotgun (WGS) entry which is preliminary data.</text>
</comment>
<reference evidence="1 2" key="2">
    <citation type="journal article" date="2017" name="Front. Plant Sci.">
        <title>Gene Classification and Mining of Molecular Markers Useful in Red Clover (Trifolium pratense) Breeding.</title>
        <authorList>
            <person name="Istvanek J."/>
            <person name="Dluhosova J."/>
            <person name="Dluhos P."/>
            <person name="Patkova L."/>
            <person name="Nedelnik J."/>
            <person name="Repkova J."/>
        </authorList>
    </citation>
    <scope>NUCLEOTIDE SEQUENCE [LARGE SCALE GENOMIC DNA]</scope>
    <source>
        <strain evidence="2">cv. Tatra</strain>
        <tissue evidence="1">Young leaves</tissue>
    </source>
</reference>
<protein>
    <submittedName>
        <fullName evidence="1">Uncharacterized protein</fullName>
    </submittedName>
</protein>
<sequence>MRSSAPHSASFSSELQRHDLRIHSVEVLEAI</sequence>
<organism evidence="1 2">
    <name type="scientific">Trifolium pratense</name>
    <name type="common">Red clover</name>
    <dbReference type="NCBI Taxonomy" id="57577"/>
    <lineage>
        <taxon>Eukaryota</taxon>
        <taxon>Viridiplantae</taxon>
        <taxon>Streptophyta</taxon>
        <taxon>Embryophyta</taxon>
        <taxon>Tracheophyta</taxon>
        <taxon>Spermatophyta</taxon>
        <taxon>Magnoliopsida</taxon>
        <taxon>eudicotyledons</taxon>
        <taxon>Gunneridae</taxon>
        <taxon>Pentapetalae</taxon>
        <taxon>rosids</taxon>
        <taxon>fabids</taxon>
        <taxon>Fabales</taxon>
        <taxon>Fabaceae</taxon>
        <taxon>Papilionoideae</taxon>
        <taxon>50 kb inversion clade</taxon>
        <taxon>NPAAA clade</taxon>
        <taxon>Hologalegina</taxon>
        <taxon>IRL clade</taxon>
        <taxon>Trifolieae</taxon>
        <taxon>Trifolium</taxon>
    </lineage>
</organism>
<reference evidence="1 2" key="1">
    <citation type="journal article" date="2014" name="Am. J. Bot.">
        <title>Genome assembly and annotation for red clover (Trifolium pratense; Fabaceae).</title>
        <authorList>
            <person name="Istvanek J."/>
            <person name="Jaros M."/>
            <person name="Krenek A."/>
            <person name="Repkova J."/>
        </authorList>
    </citation>
    <scope>NUCLEOTIDE SEQUENCE [LARGE SCALE GENOMIC DNA]</scope>
    <source>
        <strain evidence="2">cv. Tatra</strain>
        <tissue evidence="1">Young leaves</tissue>
    </source>
</reference>
<dbReference type="EMBL" id="ASHM01165077">
    <property type="protein sequence ID" value="PNX64371.1"/>
    <property type="molecule type" value="Genomic_DNA"/>
</dbReference>
<dbReference type="Proteomes" id="UP000236291">
    <property type="component" value="Unassembled WGS sequence"/>
</dbReference>
<name>A0A2K3KDL9_TRIPR</name>
<evidence type="ECO:0000313" key="1">
    <source>
        <dbReference type="EMBL" id="PNX64371.1"/>
    </source>
</evidence>
<proteinExistence type="predicted"/>
<evidence type="ECO:0000313" key="2">
    <source>
        <dbReference type="Proteomes" id="UP000236291"/>
    </source>
</evidence>
<dbReference type="AlphaFoldDB" id="A0A2K3KDL9"/>
<gene>
    <name evidence="1" type="ORF">L195_g062083</name>
</gene>
<accession>A0A2K3KDL9</accession>